<comment type="caution">
    <text evidence="1">The sequence shown here is derived from an EMBL/GenBank/DDBJ whole genome shotgun (WGS) entry which is preliminary data.</text>
</comment>
<dbReference type="Proteomes" id="UP000315938">
    <property type="component" value="Unassembled WGS sequence"/>
</dbReference>
<evidence type="ECO:0000313" key="1">
    <source>
        <dbReference type="EMBL" id="TRX99930.1"/>
    </source>
</evidence>
<dbReference type="GeneID" id="41338793"/>
<dbReference type="EMBL" id="VKID01000001">
    <property type="protein sequence ID" value="TRX99930.1"/>
    <property type="molecule type" value="Genomic_DNA"/>
</dbReference>
<dbReference type="RefSeq" id="WP_012242569.1">
    <property type="nucleotide sequence ID" value="NZ_JACAOE010000001.1"/>
</dbReference>
<protein>
    <submittedName>
        <fullName evidence="1">Uncharacterized protein</fullName>
    </submittedName>
</protein>
<name>A0A553II94_ACHLA</name>
<dbReference type="AlphaFoldDB" id="A0A553II94"/>
<proteinExistence type="predicted"/>
<sequence>MDLIILDHLNFTYKDHAYIGDDFEIIHDIVITQKSHFKINKSKLNVTVGDYVYVKEDNGYFGIVENIEDEKTHLVVASVDFKELFKVEVLVESFNGNIAAYIEEIIRKTYLQNSDTKQNLNYLSISVETSKLGSFVFDADKVMSIYELLELANRMYGVYIKHEVIFNAGSFSGILIRIVNVTRGLKIKADNLILEDLIINDSSKESTNKAIYYPKTSNLFFKDVVIYYLLTDGTITKDNTSPLRYPKVISKVETYSDNDFLDLDTKVRSVLSVDKTDHQISFMIQKKNHSLDVLRTLDIGDFVEFIYKGKRYDSLVTGIKYSNTFEVATITLGEYRLKLTEKIQILSKNVNSKVGNITVNNSGYSDLDGGEF</sequence>
<evidence type="ECO:0000313" key="2">
    <source>
        <dbReference type="Proteomes" id="UP000315938"/>
    </source>
</evidence>
<gene>
    <name evidence="1" type="ORF">FNV44_02510</name>
</gene>
<organism evidence="1 2">
    <name type="scientific">Acholeplasma laidlawii</name>
    <dbReference type="NCBI Taxonomy" id="2148"/>
    <lineage>
        <taxon>Bacteria</taxon>
        <taxon>Bacillati</taxon>
        <taxon>Mycoplasmatota</taxon>
        <taxon>Mollicutes</taxon>
        <taxon>Acholeplasmatales</taxon>
        <taxon>Acholeplasmataceae</taxon>
        <taxon>Acholeplasma</taxon>
    </lineage>
</organism>
<reference evidence="1 2" key="1">
    <citation type="submission" date="2019-07" db="EMBL/GenBank/DDBJ databases">
        <title>Genome sequence of Acholeplasma laidlawii strain with increased resistance to erythromycin.</title>
        <authorList>
            <person name="Medvedeva E.S."/>
            <person name="Baranova N.B."/>
            <person name="Siniagina M.N."/>
            <person name="Mouzykantov A."/>
            <person name="Chernova O.A."/>
            <person name="Chernov V.M."/>
        </authorList>
    </citation>
    <scope>NUCLEOTIDE SEQUENCE [LARGE SCALE GENOMIC DNA]</scope>
    <source>
        <strain evidence="1 2">PG8REry</strain>
    </source>
</reference>
<accession>A0A553II94</accession>